<comment type="caution">
    <text evidence="1">The sequence shown here is derived from an EMBL/GenBank/DDBJ whole genome shotgun (WGS) entry which is preliminary data.</text>
</comment>
<dbReference type="EMBL" id="JAUESC010000381">
    <property type="protein sequence ID" value="KAK0588526.1"/>
    <property type="molecule type" value="Genomic_DNA"/>
</dbReference>
<accession>A0AA39S140</accession>
<reference evidence="1" key="1">
    <citation type="journal article" date="2022" name="Plant J.">
        <title>Strategies of tolerance reflected in two North American maple genomes.</title>
        <authorList>
            <person name="McEvoy S.L."/>
            <person name="Sezen U.U."/>
            <person name="Trouern-Trend A."/>
            <person name="McMahon S.M."/>
            <person name="Schaberg P.G."/>
            <person name="Yang J."/>
            <person name="Wegrzyn J.L."/>
            <person name="Swenson N.G."/>
        </authorList>
    </citation>
    <scope>NUCLEOTIDE SEQUENCE</scope>
    <source>
        <strain evidence="1">NS2018</strain>
    </source>
</reference>
<gene>
    <name evidence="1" type="ORF">LWI29_002098</name>
</gene>
<protein>
    <submittedName>
        <fullName evidence="1">Uncharacterized protein</fullName>
    </submittedName>
</protein>
<name>A0AA39S140_ACESA</name>
<evidence type="ECO:0000313" key="2">
    <source>
        <dbReference type="Proteomes" id="UP001168877"/>
    </source>
</evidence>
<dbReference type="Proteomes" id="UP001168877">
    <property type="component" value="Unassembled WGS sequence"/>
</dbReference>
<dbReference type="AlphaFoldDB" id="A0AA39S140"/>
<organism evidence="1 2">
    <name type="scientific">Acer saccharum</name>
    <name type="common">Sugar maple</name>
    <dbReference type="NCBI Taxonomy" id="4024"/>
    <lineage>
        <taxon>Eukaryota</taxon>
        <taxon>Viridiplantae</taxon>
        <taxon>Streptophyta</taxon>
        <taxon>Embryophyta</taxon>
        <taxon>Tracheophyta</taxon>
        <taxon>Spermatophyta</taxon>
        <taxon>Magnoliopsida</taxon>
        <taxon>eudicotyledons</taxon>
        <taxon>Gunneridae</taxon>
        <taxon>Pentapetalae</taxon>
        <taxon>rosids</taxon>
        <taxon>malvids</taxon>
        <taxon>Sapindales</taxon>
        <taxon>Sapindaceae</taxon>
        <taxon>Hippocastanoideae</taxon>
        <taxon>Acereae</taxon>
        <taxon>Acer</taxon>
    </lineage>
</organism>
<sequence>MASQVLMSCFRSQAFLAVTFIAEAAKKLRILVIVDEVHECFTFCGNGSFPCVFVKREIVAGDDLCNWVIEERPGCSAYRNRYLVYFIVDGVVECRQKVHVSATAVPAYFVHRYTCRRQAPRVFPFANPYKLAPFTVTSTNVDDVWVPCPLVLAGLILSLSGSVALEVSPPSVEGVKIRSSNVQRWKR</sequence>
<reference evidence="1" key="2">
    <citation type="submission" date="2023-06" db="EMBL/GenBank/DDBJ databases">
        <authorList>
            <person name="Swenson N.G."/>
            <person name="Wegrzyn J.L."/>
            <person name="Mcevoy S.L."/>
        </authorList>
    </citation>
    <scope>NUCLEOTIDE SEQUENCE</scope>
    <source>
        <strain evidence="1">NS2018</strain>
        <tissue evidence="1">Leaf</tissue>
    </source>
</reference>
<keyword evidence="2" id="KW-1185">Reference proteome</keyword>
<proteinExistence type="predicted"/>
<evidence type="ECO:0000313" key="1">
    <source>
        <dbReference type="EMBL" id="KAK0588526.1"/>
    </source>
</evidence>